<name>A0A1C7MPB0_GRIFR</name>
<proteinExistence type="predicted"/>
<keyword evidence="2" id="KW-1185">Reference proteome</keyword>
<evidence type="ECO:0000313" key="1">
    <source>
        <dbReference type="EMBL" id="OBZ78688.1"/>
    </source>
</evidence>
<accession>A0A1C7MPB0</accession>
<dbReference type="EMBL" id="LUGG01000001">
    <property type="protein sequence ID" value="OBZ78688.1"/>
    <property type="molecule type" value="Genomic_DNA"/>
</dbReference>
<reference evidence="1 2" key="1">
    <citation type="submission" date="2016-03" db="EMBL/GenBank/DDBJ databases">
        <title>Whole genome sequencing of Grifola frondosa 9006-11.</title>
        <authorList>
            <person name="Min B."/>
            <person name="Park H."/>
            <person name="Kim J.-G."/>
            <person name="Cho H."/>
            <person name="Oh Y.-L."/>
            <person name="Kong W.-S."/>
            <person name="Choi I.-G."/>
        </authorList>
    </citation>
    <scope>NUCLEOTIDE SEQUENCE [LARGE SCALE GENOMIC DNA]</scope>
    <source>
        <strain evidence="1 2">9006-11</strain>
    </source>
</reference>
<evidence type="ECO:0000313" key="2">
    <source>
        <dbReference type="Proteomes" id="UP000092993"/>
    </source>
</evidence>
<dbReference type="AlphaFoldDB" id="A0A1C7MPB0"/>
<comment type="caution">
    <text evidence="1">The sequence shown here is derived from an EMBL/GenBank/DDBJ whole genome shotgun (WGS) entry which is preliminary data.</text>
</comment>
<dbReference type="Proteomes" id="UP000092993">
    <property type="component" value="Unassembled WGS sequence"/>
</dbReference>
<gene>
    <name evidence="1" type="ORF">A0H81_00812</name>
</gene>
<protein>
    <submittedName>
        <fullName evidence="1">Uncharacterized protein</fullName>
    </submittedName>
</protein>
<organism evidence="1 2">
    <name type="scientific">Grifola frondosa</name>
    <name type="common">Maitake</name>
    <name type="synonym">Polyporus frondosus</name>
    <dbReference type="NCBI Taxonomy" id="5627"/>
    <lineage>
        <taxon>Eukaryota</taxon>
        <taxon>Fungi</taxon>
        <taxon>Dikarya</taxon>
        <taxon>Basidiomycota</taxon>
        <taxon>Agaricomycotina</taxon>
        <taxon>Agaricomycetes</taxon>
        <taxon>Polyporales</taxon>
        <taxon>Grifolaceae</taxon>
        <taxon>Grifola</taxon>
    </lineage>
</organism>
<sequence>MALSHMFRYIDHDNNSKTWRERRAPTQRVECLCNGQRAASVSTLWTPPPAALLHDHRANRRPRAHVVYAIFDLVNVFNDTNCSNLRNLRPVSTLSISTMRIVGGLLSVSGEPNIHAKVSSQLGAVHLTAERLFCFFPCQKCF</sequence>